<protein>
    <recommendedName>
        <fullName evidence="4">Integrase core domain containing protein</fullName>
    </recommendedName>
</protein>
<dbReference type="HOGENOM" id="CLU_1828712_0_0_1"/>
<dbReference type="Proteomes" id="UP000011115">
    <property type="component" value="Unassembled WGS sequence"/>
</dbReference>
<name>M1DCP8_SOLTU</name>
<evidence type="ECO:0000256" key="1">
    <source>
        <dbReference type="SAM" id="MobiDB-lite"/>
    </source>
</evidence>
<dbReference type="InParanoid" id="M1DCP8"/>
<organism evidence="2 3">
    <name type="scientific">Solanum tuberosum</name>
    <name type="common">Potato</name>
    <dbReference type="NCBI Taxonomy" id="4113"/>
    <lineage>
        <taxon>Eukaryota</taxon>
        <taxon>Viridiplantae</taxon>
        <taxon>Streptophyta</taxon>
        <taxon>Embryophyta</taxon>
        <taxon>Tracheophyta</taxon>
        <taxon>Spermatophyta</taxon>
        <taxon>Magnoliopsida</taxon>
        <taxon>eudicotyledons</taxon>
        <taxon>Gunneridae</taxon>
        <taxon>Pentapetalae</taxon>
        <taxon>asterids</taxon>
        <taxon>lamiids</taxon>
        <taxon>Solanales</taxon>
        <taxon>Solanaceae</taxon>
        <taxon>Solanoideae</taxon>
        <taxon>Solaneae</taxon>
        <taxon>Solanum</taxon>
    </lineage>
</organism>
<feature type="compositionally biased region" description="Basic and acidic residues" evidence="1">
    <location>
        <begin position="55"/>
        <end position="73"/>
    </location>
</feature>
<dbReference type="Gramene" id="PGSC0003DMT400086884">
    <property type="protein sequence ID" value="PGSC0003DMT400086884"/>
    <property type="gene ID" value="PGSC0003DMG400036455"/>
</dbReference>
<keyword evidence="3" id="KW-1185">Reference proteome</keyword>
<dbReference type="PaxDb" id="4113-PGSC0003DMT400086884"/>
<reference evidence="2" key="2">
    <citation type="submission" date="2015-06" db="UniProtKB">
        <authorList>
            <consortium name="EnsemblPlants"/>
        </authorList>
    </citation>
    <scope>IDENTIFICATION</scope>
    <source>
        <strain evidence="2">DM1-3 516 R44</strain>
    </source>
</reference>
<feature type="region of interest" description="Disordered" evidence="1">
    <location>
        <begin position="1"/>
        <end position="86"/>
    </location>
</feature>
<sequence>MGKVKGKGPVHPSLTEESSDSMGVYDTHLTTLESDGKGNSGVKSPVSVSQPEDDQTSHMRRAELRSKALHDPARISVPPTPSPPPAQVVEQIPLVLPVQAPPPQLLNIRKAACLSTILEEKILSTD</sequence>
<evidence type="ECO:0008006" key="4">
    <source>
        <dbReference type="Google" id="ProtNLM"/>
    </source>
</evidence>
<dbReference type="AlphaFoldDB" id="M1DCP8"/>
<dbReference type="EnsemblPlants" id="PGSC0003DMT400086884">
    <property type="protein sequence ID" value="PGSC0003DMT400086884"/>
    <property type="gene ID" value="PGSC0003DMG400036455"/>
</dbReference>
<accession>M1DCP8</accession>
<proteinExistence type="predicted"/>
<evidence type="ECO:0000313" key="2">
    <source>
        <dbReference type="EnsemblPlants" id="PGSC0003DMT400086884"/>
    </source>
</evidence>
<evidence type="ECO:0000313" key="3">
    <source>
        <dbReference type="Proteomes" id="UP000011115"/>
    </source>
</evidence>
<reference evidence="3" key="1">
    <citation type="journal article" date="2011" name="Nature">
        <title>Genome sequence and analysis of the tuber crop potato.</title>
        <authorList>
            <consortium name="The Potato Genome Sequencing Consortium"/>
        </authorList>
    </citation>
    <scope>NUCLEOTIDE SEQUENCE [LARGE SCALE GENOMIC DNA]</scope>
    <source>
        <strain evidence="3">cv. DM1-3 516 R44</strain>
    </source>
</reference>